<evidence type="ECO:0000313" key="1">
    <source>
        <dbReference type="EMBL" id="RXJ82865.1"/>
    </source>
</evidence>
<dbReference type="AlphaFoldDB" id="A0A4V1LV50"/>
<protein>
    <recommendedName>
        <fullName evidence="3">Glycosyltransferase, family 1</fullName>
    </recommendedName>
</protein>
<dbReference type="RefSeq" id="WP_128987582.1">
    <property type="nucleotide sequence ID" value="NZ_PDJZ01000024.1"/>
</dbReference>
<dbReference type="Proteomes" id="UP000290870">
    <property type="component" value="Unassembled WGS sequence"/>
</dbReference>
<dbReference type="EMBL" id="PDJZ01000024">
    <property type="protein sequence ID" value="RXJ82865.1"/>
    <property type="molecule type" value="Genomic_DNA"/>
</dbReference>
<dbReference type="Gene3D" id="3.40.50.2000">
    <property type="entry name" value="Glycogen Phosphorylase B"/>
    <property type="match status" value="2"/>
</dbReference>
<dbReference type="SUPFAM" id="SSF53756">
    <property type="entry name" value="UDP-Glycosyltransferase/glycogen phosphorylase"/>
    <property type="match status" value="1"/>
</dbReference>
<dbReference type="OrthoDB" id="9806653at2"/>
<reference evidence="1 2" key="1">
    <citation type="submission" date="2017-10" db="EMBL/GenBank/DDBJ databases">
        <title>Genomics of the genus Arcobacter.</title>
        <authorList>
            <person name="Perez-Cataluna A."/>
            <person name="Figueras M.J."/>
        </authorList>
    </citation>
    <scope>NUCLEOTIDE SEQUENCE [LARGE SCALE GENOMIC DNA]</scope>
    <source>
        <strain evidence="1 2">F26</strain>
    </source>
</reference>
<organism evidence="1 2">
    <name type="scientific">Arcobacter cloacae</name>
    <dbReference type="NCBI Taxonomy" id="1054034"/>
    <lineage>
        <taxon>Bacteria</taxon>
        <taxon>Pseudomonadati</taxon>
        <taxon>Campylobacterota</taxon>
        <taxon>Epsilonproteobacteria</taxon>
        <taxon>Campylobacterales</taxon>
        <taxon>Arcobacteraceae</taxon>
        <taxon>Arcobacter</taxon>
    </lineage>
</organism>
<evidence type="ECO:0008006" key="3">
    <source>
        <dbReference type="Google" id="ProtNLM"/>
    </source>
</evidence>
<gene>
    <name evidence="1" type="ORF">CRU90_12370</name>
</gene>
<comment type="caution">
    <text evidence="1">The sequence shown here is derived from an EMBL/GenBank/DDBJ whole genome shotgun (WGS) entry which is preliminary data.</text>
</comment>
<evidence type="ECO:0000313" key="2">
    <source>
        <dbReference type="Proteomes" id="UP000290870"/>
    </source>
</evidence>
<accession>A0A4V1LV50</accession>
<sequence length="380" mass="44302">MNRPIIFIINDYFGHGGHVKSFITHILSILKYTNKPINILCSNNGYLSNNIEIKSFKNINLYFTDMSKLRKLQFSYTLIKIIKNILQDNSILNIYSYECYFSALVAKSYFKNISLINSVMGGPNPFPLLDSTDLYIAVSKEQKEYVLKNAYGKNIDKEKVKIIKNRIEINPSNFEKNKNESYVLVVSRFDIGMKPSLNNISNILKNLPNNIPVKIAGTGEIIDEYKEVFKDYKNIEFLGYRKDLDKLREEACVVLGMGRSILESLLNGKASILVGYKGIELLEDIKTVSFASDYNFAGRKIKNNIDLNICVEKITNYHQTRFLLNKEILDFLDKEYSIKYFNEKYEDIINNIKFHKTSKIQVFLEYFYIFFSRLKRKFNK</sequence>
<name>A0A4V1LV50_9BACT</name>
<proteinExistence type="predicted"/>